<evidence type="ECO:0000313" key="3">
    <source>
        <dbReference type="Proteomes" id="UP000887568"/>
    </source>
</evidence>
<dbReference type="GO" id="GO:0015074">
    <property type="term" value="P:DNA integration"/>
    <property type="evidence" value="ECO:0007669"/>
    <property type="project" value="InterPro"/>
</dbReference>
<name>A0A914BMV2_PATMI</name>
<dbReference type="OMA" id="ISEQIIC"/>
<evidence type="ECO:0000313" key="2">
    <source>
        <dbReference type="EnsemblMetazoa" id="XP_038077275.1"/>
    </source>
</evidence>
<dbReference type="InterPro" id="IPR001584">
    <property type="entry name" value="Integrase_cat-core"/>
</dbReference>
<dbReference type="GO" id="GO:0003676">
    <property type="term" value="F:nucleic acid binding"/>
    <property type="evidence" value="ECO:0007669"/>
    <property type="project" value="InterPro"/>
</dbReference>
<evidence type="ECO:0000259" key="1">
    <source>
        <dbReference type="PROSITE" id="PS50994"/>
    </source>
</evidence>
<dbReference type="RefSeq" id="XP_038077275.1">
    <property type="nucleotide sequence ID" value="XM_038221347.1"/>
</dbReference>
<feature type="domain" description="Integrase catalytic" evidence="1">
    <location>
        <begin position="63"/>
        <end position="228"/>
    </location>
</feature>
<reference evidence="2" key="1">
    <citation type="submission" date="2022-11" db="UniProtKB">
        <authorList>
            <consortium name="EnsemblMetazoa"/>
        </authorList>
    </citation>
    <scope>IDENTIFICATION</scope>
</reference>
<dbReference type="SUPFAM" id="SSF53098">
    <property type="entry name" value="Ribonuclease H-like"/>
    <property type="match status" value="1"/>
</dbReference>
<dbReference type="FunFam" id="3.30.420.10:FF:000063">
    <property type="entry name" value="Retrovirus-related Pol polyprotein from transposon 297-like Protein"/>
    <property type="match status" value="1"/>
</dbReference>
<dbReference type="Pfam" id="PF17921">
    <property type="entry name" value="Integrase_H2C2"/>
    <property type="match status" value="1"/>
</dbReference>
<dbReference type="Gene3D" id="3.30.420.10">
    <property type="entry name" value="Ribonuclease H-like superfamily/Ribonuclease H"/>
    <property type="match status" value="1"/>
</dbReference>
<dbReference type="PANTHER" id="PTHR37984:SF7">
    <property type="entry name" value="INTEGRASE CATALYTIC DOMAIN-CONTAINING PROTEIN"/>
    <property type="match status" value="1"/>
</dbReference>
<dbReference type="Proteomes" id="UP000887568">
    <property type="component" value="Unplaced"/>
</dbReference>
<dbReference type="InterPro" id="IPR012337">
    <property type="entry name" value="RNaseH-like_sf"/>
</dbReference>
<protein>
    <recommendedName>
        <fullName evidence="1">Integrase catalytic domain-containing protein</fullName>
    </recommendedName>
</protein>
<sequence>MVIAILQQIHSDHQGMEKCKLRMKSTVYWPGVYKDIRNIVTACQPCQKYQRSQQRELMMVTEVPPRPWHTLGTDLFFHDKTWYLIIADYYSKFPFICKLDNLTVSTITRVLRVLFAEQGVLNVIICDNGTQFTSSQFRAFAQQNGFRIQTSSPHYPRGHGFIERHIQTVKRILSKCRELGDDPNLALLCLRTTPLKSNLASPAELLNRRKYKTALPSIIHPPPDRAIR</sequence>
<dbReference type="Gene3D" id="1.10.340.70">
    <property type="match status" value="1"/>
</dbReference>
<dbReference type="InterPro" id="IPR041588">
    <property type="entry name" value="Integrase_H2C2"/>
</dbReference>
<dbReference type="InterPro" id="IPR050951">
    <property type="entry name" value="Retrovirus_Pol_polyprotein"/>
</dbReference>
<dbReference type="PANTHER" id="PTHR37984">
    <property type="entry name" value="PROTEIN CBG26694"/>
    <property type="match status" value="1"/>
</dbReference>
<dbReference type="OrthoDB" id="444601at2759"/>
<dbReference type="GeneID" id="119745123"/>
<dbReference type="AlphaFoldDB" id="A0A914BMV2"/>
<keyword evidence="3" id="KW-1185">Reference proteome</keyword>
<accession>A0A914BMV2</accession>
<dbReference type="PROSITE" id="PS50994">
    <property type="entry name" value="INTEGRASE"/>
    <property type="match status" value="1"/>
</dbReference>
<proteinExistence type="predicted"/>
<dbReference type="EnsemblMetazoa" id="XM_038221347.1">
    <property type="protein sequence ID" value="XP_038077275.1"/>
    <property type="gene ID" value="LOC119745123"/>
</dbReference>
<organism evidence="2 3">
    <name type="scientific">Patiria miniata</name>
    <name type="common">Bat star</name>
    <name type="synonym">Asterina miniata</name>
    <dbReference type="NCBI Taxonomy" id="46514"/>
    <lineage>
        <taxon>Eukaryota</taxon>
        <taxon>Metazoa</taxon>
        <taxon>Echinodermata</taxon>
        <taxon>Eleutherozoa</taxon>
        <taxon>Asterozoa</taxon>
        <taxon>Asteroidea</taxon>
        <taxon>Valvatacea</taxon>
        <taxon>Valvatida</taxon>
        <taxon>Asterinidae</taxon>
        <taxon>Patiria</taxon>
    </lineage>
</organism>
<dbReference type="InterPro" id="IPR036397">
    <property type="entry name" value="RNaseH_sf"/>
</dbReference>
<dbReference type="Pfam" id="PF00665">
    <property type="entry name" value="rve"/>
    <property type="match status" value="1"/>
</dbReference>